<dbReference type="InterPro" id="IPR006016">
    <property type="entry name" value="UspA"/>
</dbReference>
<protein>
    <submittedName>
        <fullName evidence="3">Universal stress protein UspA</fullName>
    </submittedName>
</protein>
<feature type="domain" description="UspA" evidence="2">
    <location>
        <begin position="13"/>
        <end position="143"/>
    </location>
</feature>
<dbReference type="InterPro" id="IPR006015">
    <property type="entry name" value="Universal_stress_UspA"/>
</dbReference>
<dbReference type="RefSeq" id="WP_058267627.1">
    <property type="nucleotide sequence ID" value="NZ_FMAZ01000002.1"/>
</dbReference>
<evidence type="ECO:0000256" key="1">
    <source>
        <dbReference type="ARBA" id="ARBA00008791"/>
    </source>
</evidence>
<evidence type="ECO:0000313" key="4">
    <source>
        <dbReference type="Proteomes" id="UP000053199"/>
    </source>
</evidence>
<dbReference type="SUPFAM" id="SSF52402">
    <property type="entry name" value="Adenine nucleotide alpha hydrolases-like"/>
    <property type="match status" value="1"/>
</dbReference>
<dbReference type="PANTHER" id="PTHR46268">
    <property type="entry name" value="STRESS RESPONSE PROTEIN NHAX"/>
    <property type="match status" value="1"/>
</dbReference>
<comment type="caution">
    <text evidence="3">The sequence shown here is derived from an EMBL/GenBank/DDBJ whole genome shotgun (WGS) entry which is preliminary data.</text>
</comment>
<dbReference type="PANTHER" id="PTHR46268:SF6">
    <property type="entry name" value="UNIVERSAL STRESS PROTEIN UP12"/>
    <property type="match status" value="1"/>
</dbReference>
<dbReference type="EMBL" id="LNQM01000002">
    <property type="protein sequence ID" value="KSU78037.1"/>
    <property type="molecule type" value="Genomic_DNA"/>
</dbReference>
<dbReference type="Pfam" id="PF00582">
    <property type="entry name" value="Usp"/>
    <property type="match status" value="1"/>
</dbReference>
<dbReference type="Proteomes" id="UP000053199">
    <property type="component" value="Unassembled WGS sequence"/>
</dbReference>
<name>A0A0V8ITI2_9MICC</name>
<dbReference type="Gene3D" id="3.40.50.620">
    <property type="entry name" value="HUPs"/>
    <property type="match status" value="1"/>
</dbReference>
<organism evidence="3 4">
    <name type="scientific">Pseudarthrobacter enclensis</name>
    <dbReference type="NCBI Taxonomy" id="993070"/>
    <lineage>
        <taxon>Bacteria</taxon>
        <taxon>Bacillati</taxon>
        <taxon>Actinomycetota</taxon>
        <taxon>Actinomycetes</taxon>
        <taxon>Micrococcales</taxon>
        <taxon>Micrococcaceae</taxon>
        <taxon>Pseudarthrobacter</taxon>
    </lineage>
</organism>
<dbReference type="InterPro" id="IPR014729">
    <property type="entry name" value="Rossmann-like_a/b/a_fold"/>
</dbReference>
<dbReference type="OrthoDB" id="6174426at2"/>
<dbReference type="CDD" id="cd00293">
    <property type="entry name" value="USP-like"/>
    <property type="match status" value="1"/>
</dbReference>
<evidence type="ECO:0000313" key="3">
    <source>
        <dbReference type="EMBL" id="KSU78037.1"/>
    </source>
</evidence>
<reference evidence="3 4" key="1">
    <citation type="journal article" date="2014" name="Arch. Microbiol.">
        <title>Arthrobacter enclensis sp. nov., isolated from sediment sample.</title>
        <authorList>
            <person name="Dastager S.G."/>
            <person name="Liu Q."/>
            <person name="Tang S.K."/>
            <person name="Krishnamurthi S."/>
            <person name="Lee J.C."/>
            <person name="Li W.J."/>
        </authorList>
    </citation>
    <scope>NUCLEOTIDE SEQUENCE [LARGE SCALE GENOMIC DNA]</scope>
    <source>
        <strain evidence="3 4">NIO-1008</strain>
    </source>
</reference>
<accession>A0A0V8ITI2</accession>
<evidence type="ECO:0000259" key="2">
    <source>
        <dbReference type="Pfam" id="PF00582"/>
    </source>
</evidence>
<gene>
    <name evidence="3" type="ORF">AS031_07400</name>
</gene>
<dbReference type="PRINTS" id="PR01438">
    <property type="entry name" value="UNVRSLSTRESS"/>
</dbReference>
<proteinExistence type="inferred from homology"/>
<comment type="similarity">
    <text evidence="1">Belongs to the universal stress protein A family.</text>
</comment>
<dbReference type="AlphaFoldDB" id="A0A0V8ITI2"/>
<dbReference type="STRING" id="993070.AS031_07400"/>
<keyword evidence="4" id="KW-1185">Reference proteome</keyword>
<sequence>MEPAVAVDGTEPRIIVGVDGSEASVAALRTALSLAEPLGAAVEAWTCWDVPAGYGLYLAVGIDGFEYAARQQLEQALATAFGQEKPARVRGRLLRGAPATQLVKASRDASLLIVGRRGHGSFVPGSVGMACVSHAHCPVLVVHSGEEQAGGGA</sequence>